<dbReference type="EC" id="2.1.2.2" evidence="2"/>
<dbReference type="Gramene" id="ABO96793">
    <property type="protein sequence ID" value="ABO96793"/>
    <property type="gene ID" value="OSTLU_6266"/>
</dbReference>
<keyword evidence="4" id="KW-0658">Purine biosynthesis</keyword>
<dbReference type="SUPFAM" id="SSF53328">
    <property type="entry name" value="Formyltransferase"/>
    <property type="match status" value="1"/>
</dbReference>
<dbReference type="RefSeq" id="XP_001418500.1">
    <property type="nucleotide sequence ID" value="XM_001418463.1"/>
</dbReference>
<dbReference type="AlphaFoldDB" id="A4RZ24"/>
<evidence type="ECO:0000313" key="7">
    <source>
        <dbReference type="Proteomes" id="UP000001568"/>
    </source>
</evidence>
<dbReference type="GO" id="GO:0009507">
    <property type="term" value="C:chloroplast"/>
    <property type="evidence" value="ECO:0007669"/>
    <property type="project" value="TreeGrafter"/>
</dbReference>
<dbReference type="PANTHER" id="PTHR43369">
    <property type="entry name" value="PHOSPHORIBOSYLGLYCINAMIDE FORMYLTRANSFERASE"/>
    <property type="match status" value="1"/>
</dbReference>
<comment type="pathway">
    <text evidence="1">Purine metabolism; IMP biosynthesis via de novo pathway; N(2)-formyl-N(1)-(5-phospho-D-ribosyl)glycinamide from N(1)-(5-phospho-D-ribosyl)glycinamide (10-formyl THF route): step 1/1.</text>
</comment>
<dbReference type="InterPro" id="IPR002376">
    <property type="entry name" value="Formyl_transf_N"/>
</dbReference>
<dbReference type="GeneID" id="5002585"/>
<feature type="non-terminal residue" evidence="6">
    <location>
        <position position="206"/>
    </location>
</feature>
<organism evidence="6 7">
    <name type="scientific">Ostreococcus lucimarinus (strain CCE9901)</name>
    <dbReference type="NCBI Taxonomy" id="436017"/>
    <lineage>
        <taxon>Eukaryota</taxon>
        <taxon>Viridiplantae</taxon>
        <taxon>Chlorophyta</taxon>
        <taxon>Mamiellophyceae</taxon>
        <taxon>Mamiellales</taxon>
        <taxon>Bathycoccaceae</taxon>
        <taxon>Ostreococcus</taxon>
    </lineage>
</organism>
<dbReference type="InterPro" id="IPR004607">
    <property type="entry name" value="GART"/>
</dbReference>
<feature type="domain" description="Formyl transferase N-terminal" evidence="5">
    <location>
        <begin position="3"/>
        <end position="188"/>
    </location>
</feature>
<sequence>RANLAVFVSGGGSNMRAIHDACERGEVRGRVACVVTNAATCGGAEWARERGIPVLIYPAKKNETGGLTADALVDALTREHGAEFVLLAGYLRLIPPELCRAYENRMVNIHPALLPAFGGKGMHGENVHKAVVASGARFTGPTIHFVNEAFDEGKILAQTVVPVFDDDDASAVAARVLAQEHILFPRVVAAMCEDRIRFRSDGVPFI</sequence>
<dbReference type="HAMAP" id="MF_01930">
    <property type="entry name" value="PurN"/>
    <property type="match status" value="1"/>
</dbReference>
<evidence type="ECO:0000256" key="4">
    <source>
        <dbReference type="ARBA" id="ARBA00022755"/>
    </source>
</evidence>
<keyword evidence="7" id="KW-1185">Reference proteome</keyword>
<dbReference type="PANTHER" id="PTHR43369:SF2">
    <property type="entry name" value="PHOSPHORIBOSYLGLYCINAMIDE FORMYLTRANSFERASE"/>
    <property type="match status" value="1"/>
</dbReference>
<dbReference type="eggNOG" id="KOG3076">
    <property type="taxonomic scope" value="Eukaryota"/>
</dbReference>
<dbReference type="Gene3D" id="3.40.50.170">
    <property type="entry name" value="Formyl transferase, N-terminal domain"/>
    <property type="match status" value="1"/>
</dbReference>
<gene>
    <name evidence="6" type="ORF">OSTLU_6266</name>
</gene>
<dbReference type="KEGG" id="olu:OSTLU_6266"/>
<dbReference type="OrthoDB" id="2018833at2759"/>
<evidence type="ECO:0000256" key="3">
    <source>
        <dbReference type="ARBA" id="ARBA00022679"/>
    </source>
</evidence>
<protein>
    <recommendedName>
        <fullName evidence="2">phosphoribosylglycinamide formyltransferase 1</fullName>
        <ecNumber evidence="2">2.1.2.2</ecNumber>
    </recommendedName>
</protein>
<proteinExistence type="inferred from homology"/>
<dbReference type="CDD" id="cd08645">
    <property type="entry name" value="FMT_core_GART"/>
    <property type="match status" value="1"/>
</dbReference>
<accession>A4RZ24</accession>
<feature type="non-terminal residue" evidence="6">
    <location>
        <position position="1"/>
    </location>
</feature>
<evidence type="ECO:0000256" key="1">
    <source>
        <dbReference type="ARBA" id="ARBA00005054"/>
    </source>
</evidence>
<dbReference type="GO" id="GO:0004644">
    <property type="term" value="F:phosphoribosylglycinamide formyltransferase activity"/>
    <property type="evidence" value="ECO:0007669"/>
    <property type="project" value="UniProtKB-EC"/>
</dbReference>
<evidence type="ECO:0000256" key="2">
    <source>
        <dbReference type="ARBA" id="ARBA00012254"/>
    </source>
</evidence>
<dbReference type="Proteomes" id="UP000001568">
    <property type="component" value="Chromosome 6"/>
</dbReference>
<dbReference type="EMBL" id="CP000586">
    <property type="protein sequence ID" value="ABO96793.1"/>
    <property type="molecule type" value="Genomic_DNA"/>
</dbReference>
<dbReference type="HOGENOM" id="CLU_038395_1_3_1"/>
<dbReference type="NCBIfam" id="TIGR00639">
    <property type="entry name" value="PurN"/>
    <property type="match status" value="1"/>
</dbReference>
<dbReference type="STRING" id="436017.A4RZ24"/>
<evidence type="ECO:0000259" key="5">
    <source>
        <dbReference type="Pfam" id="PF00551"/>
    </source>
</evidence>
<name>A4RZ24_OSTLU</name>
<reference evidence="6 7" key="1">
    <citation type="journal article" date="2007" name="Proc. Natl. Acad. Sci. U.S.A.">
        <title>The tiny eukaryote Ostreococcus provides genomic insights into the paradox of plankton speciation.</title>
        <authorList>
            <person name="Palenik B."/>
            <person name="Grimwood J."/>
            <person name="Aerts A."/>
            <person name="Rouze P."/>
            <person name="Salamov A."/>
            <person name="Putnam N."/>
            <person name="Dupont C."/>
            <person name="Jorgensen R."/>
            <person name="Derelle E."/>
            <person name="Rombauts S."/>
            <person name="Zhou K."/>
            <person name="Otillar R."/>
            <person name="Merchant S.S."/>
            <person name="Podell S."/>
            <person name="Gaasterland T."/>
            <person name="Napoli C."/>
            <person name="Gendler K."/>
            <person name="Manuell A."/>
            <person name="Tai V."/>
            <person name="Vallon O."/>
            <person name="Piganeau G."/>
            <person name="Jancek S."/>
            <person name="Heijde M."/>
            <person name="Jabbari K."/>
            <person name="Bowler C."/>
            <person name="Lohr M."/>
            <person name="Robbens S."/>
            <person name="Werner G."/>
            <person name="Dubchak I."/>
            <person name="Pazour G.J."/>
            <person name="Ren Q."/>
            <person name="Paulsen I."/>
            <person name="Delwiche C."/>
            <person name="Schmutz J."/>
            <person name="Rokhsar D."/>
            <person name="Van de Peer Y."/>
            <person name="Moreau H."/>
            <person name="Grigoriev I.V."/>
        </authorList>
    </citation>
    <scope>NUCLEOTIDE SEQUENCE [LARGE SCALE GENOMIC DNA]</scope>
    <source>
        <strain evidence="6 7">CCE9901</strain>
    </source>
</reference>
<dbReference type="OMA" id="CGGADYA"/>
<dbReference type="Pfam" id="PF00551">
    <property type="entry name" value="Formyl_trans_N"/>
    <property type="match status" value="1"/>
</dbReference>
<dbReference type="InterPro" id="IPR036477">
    <property type="entry name" value="Formyl_transf_N_sf"/>
</dbReference>
<evidence type="ECO:0000313" key="6">
    <source>
        <dbReference type="EMBL" id="ABO96793.1"/>
    </source>
</evidence>
<dbReference type="GO" id="GO:0006189">
    <property type="term" value="P:'de novo' IMP biosynthetic process"/>
    <property type="evidence" value="ECO:0007669"/>
    <property type="project" value="InterPro"/>
</dbReference>
<keyword evidence="3" id="KW-0808">Transferase</keyword>